<dbReference type="Pfam" id="PF00860">
    <property type="entry name" value="Xan_ur_permease"/>
    <property type="match status" value="1"/>
</dbReference>
<evidence type="ECO:0000256" key="2">
    <source>
        <dbReference type="ARBA" id="ARBA00005697"/>
    </source>
</evidence>
<comment type="subcellular location">
    <subcellularLocation>
        <location evidence="1 8">Cell membrane</location>
        <topology evidence="1 8">Multi-pass membrane protein</topology>
    </subcellularLocation>
</comment>
<dbReference type="Proteomes" id="UP000192906">
    <property type="component" value="Unassembled WGS sequence"/>
</dbReference>
<dbReference type="InterPro" id="IPR026033">
    <property type="entry name" value="Azg-like_bact_archaea"/>
</dbReference>
<feature type="transmembrane region" description="Helical" evidence="9">
    <location>
        <begin position="78"/>
        <end position="97"/>
    </location>
</feature>
<feature type="transmembrane region" description="Helical" evidence="9">
    <location>
        <begin position="321"/>
        <end position="338"/>
    </location>
</feature>
<organism evidence="10 11">
    <name type="scientific">Desulfovibrio gilichinskyi</name>
    <dbReference type="NCBI Taxonomy" id="1519643"/>
    <lineage>
        <taxon>Bacteria</taxon>
        <taxon>Pseudomonadati</taxon>
        <taxon>Thermodesulfobacteriota</taxon>
        <taxon>Desulfovibrionia</taxon>
        <taxon>Desulfovibrionales</taxon>
        <taxon>Desulfovibrionaceae</taxon>
        <taxon>Desulfovibrio</taxon>
    </lineage>
</organism>
<feature type="transmembrane region" description="Helical" evidence="9">
    <location>
        <begin position="198"/>
        <end position="221"/>
    </location>
</feature>
<feature type="transmembrane region" description="Helical" evidence="9">
    <location>
        <begin position="376"/>
        <end position="403"/>
    </location>
</feature>
<feature type="transmembrane region" description="Helical" evidence="9">
    <location>
        <begin position="137"/>
        <end position="159"/>
    </location>
</feature>
<comment type="similarity">
    <text evidence="2 8">Belongs to the nucleobase:cation symporter-2 (NCS2) (TC 2.A.40) family. Azg-like subfamily.</text>
</comment>
<evidence type="ECO:0000256" key="5">
    <source>
        <dbReference type="ARBA" id="ARBA00022692"/>
    </source>
</evidence>
<keyword evidence="3 8" id="KW-0813">Transport</keyword>
<dbReference type="GO" id="GO:0005886">
    <property type="term" value="C:plasma membrane"/>
    <property type="evidence" value="ECO:0007669"/>
    <property type="project" value="UniProtKB-SubCell"/>
</dbReference>
<evidence type="ECO:0000256" key="7">
    <source>
        <dbReference type="ARBA" id="ARBA00023136"/>
    </source>
</evidence>
<reference evidence="11" key="1">
    <citation type="submission" date="2017-04" db="EMBL/GenBank/DDBJ databases">
        <authorList>
            <person name="Varghese N."/>
            <person name="Submissions S."/>
        </authorList>
    </citation>
    <scope>NUCLEOTIDE SEQUENCE [LARGE SCALE GENOMIC DNA]</scope>
    <source>
        <strain evidence="11">K3S</strain>
    </source>
</reference>
<dbReference type="PANTHER" id="PTHR43337">
    <property type="entry name" value="XANTHINE/URACIL PERMEASE C887.17-RELATED"/>
    <property type="match status" value="1"/>
</dbReference>
<keyword evidence="5 8" id="KW-0812">Transmembrane</keyword>
<keyword evidence="4 8" id="KW-1003">Cell membrane</keyword>
<keyword evidence="7 8" id="KW-0472">Membrane</keyword>
<evidence type="ECO:0000256" key="3">
    <source>
        <dbReference type="ARBA" id="ARBA00022448"/>
    </source>
</evidence>
<feature type="transmembrane region" description="Helical" evidence="9">
    <location>
        <begin position="21"/>
        <end position="38"/>
    </location>
</feature>
<evidence type="ECO:0000256" key="6">
    <source>
        <dbReference type="ARBA" id="ARBA00022989"/>
    </source>
</evidence>
<sequence length="436" mass="46404">MKNCLNNYFKIEEHGSTISREIIAGMTTFATMAYIIIVNPKILEAAGIPFGPSMVATIISAFFGTMAMGLYAKRPFAVAPYMGENAFIAFTVVKVMGYSWQTAIGAIFIGGVLFVIFTATGIRSWMISAIPKNLKNAFVVGIGLFLTFIGLNTTGIVSIGVPGAPIHLGNISNPSTLLAIGCFFLMAMLMARKINGAIIIGIIATTIAAFFLGISTPPTSFFSMPPSLEPTFLQLDITGTFTWGFISVILTVFILDFLDTMGTLYAVSHHAGLLDENGDLPEIEKPLLVDALTTVLAALLGTSTAGVFVESATGIEAGGRTGLTAVTTALLFLAALFLEPILTTIPPCAYGPSLIIVGMLMIAPCKDLEVEDMSELVPAFLVIALMSFTYNLGTGMTAGFIAYPFMKTVTGKINEISAGMWMLCFLSVLFFLTCPH</sequence>
<evidence type="ECO:0000313" key="11">
    <source>
        <dbReference type="Proteomes" id="UP000192906"/>
    </source>
</evidence>
<evidence type="ECO:0000256" key="1">
    <source>
        <dbReference type="ARBA" id="ARBA00004651"/>
    </source>
</evidence>
<dbReference type="STRING" id="1519643.SAMN06295933_0450"/>
<accession>A0A1X7C7Q2</accession>
<dbReference type="OrthoDB" id="9808458at2"/>
<keyword evidence="6 8" id="KW-1133">Transmembrane helix</keyword>
<dbReference type="PIRSF" id="PIRSF005353">
    <property type="entry name" value="PbuG"/>
    <property type="match status" value="1"/>
</dbReference>
<feature type="transmembrane region" description="Helical" evidence="9">
    <location>
        <begin position="287"/>
        <end position="309"/>
    </location>
</feature>
<dbReference type="GO" id="GO:0005345">
    <property type="term" value="F:purine nucleobase transmembrane transporter activity"/>
    <property type="evidence" value="ECO:0007669"/>
    <property type="project" value="TreeGrafter"/>
</dbReference>
<name>A0A1X7C7Q2_9BACT</name>
<keyword evidence="11" id="KW-1185">Reference proteome</keyword>
<evidence type="ECO:0000256" key="4">
    <source>
        <dbReference type="ARBA" id="ARBA00022475"/>
    </source>
</evidence>
<evidence type="ECO:0000256" key="8">
    <source>
        <dbReference type="PIRNR" id="PIRNR005353"/>
    </source>
</evidence>
<protein>
    <submittedName>
        <fullName evidence="10">Putative MFS transporter, AGZA family, xanthine/uracil permease</fullName>
    </submittedName>
</protein>
<evidence type="ECO:0000256" key="9">
    <source>
        <dbReference type="SAM" id="Phobius"/>
    </source>
</evidence>
<dbReference type="AlphaFoldDB" id="A0A1X7C7Q2"/>
<feature type="transmembrane region" description="Helical" evidence="9">
    <location>
        <begin position="415"/>
        <end position="433"/>
    </location>
</feature>
<feature type="transmembrane region" description="Helical" evidence="9">
    <location>
        <begin position="171"/>
        <end position="191"/>
    </location>
</feature>
<feature type="transmembrane region" description="Helical" evidence="9">
    <location>
        <begin position="50"/>
        <end position="71"/>
    </location>
</feature>
<dbReference type="PANTHER" id="PTHR43337:SF1">
    <property type="entry name" value="XANTHINE_URACIL PERMEASE C887.17-RELATED"/>
    <property type="match status" value="1"/>
</dbReference>
<feature type="transmembrane region" description="Helical" evidence="9">
    <location>
        <begin position="103"/>
        <end position="125"/>
    </location>
</feature>
<dbReference type="InterPro" id="IPR006043">
    <property type="entry name" value="NCS2"/>
</dbReference>
<dbReference type="RefSeq" id="WP_085097668.1">
    <property type="nucleotide sequence ID" value="NZ_FWZU01000001.1"/>
</dbReference>
<feature type="transmembrane region" description="Helical" evidence="9">
    <location>
        <begin position="345"/>
        <end position="364"/>
    </location>
</feature>
<dbReference type="EMBL" id="FWZU01000001">
    <property type="protein sequence ID" value="SME91416.1"/>
    <property type="molecule type" value="Genomic_DNA"/>
</dbReference>
<feature type="transmembrane region" description="Helical" evidence="9">
    <location>
        <begin position="241"/>
        <end position="267"/>
    </location>
</feature>
<proteinExistence type="inferred from homology"/>
<dbReference type="InterPro" id="IPR045018">
    <property type="entry name" value="Azg-like"/>
</dbReference>
<gene>
    <name evidence="10" type="ORF">SAMN06295933_0450</name>
</gene>
<evidence type="ECO:0000313" key="10">
    <source>
        <dbReference type="EMBL" id="SME91416.1"/>
    </source>
</evidence>